<dbReference type="NCBIfam" id="TIGR00005">
    <property type="entry name" value="rluA_subfam"/>
    <property type="match status" value="1"/>
</dbReference>
<evidence type="ECO:0000256" key="2">
    <source>
        <dbReference type="ARBA" id="ARBA00023235"/>
    </source>
</evidence>
<dbReference type="PROSITE" id="PS50889">
    <property type="entry name" value="S4"/>
    <property type="match status" value="1"/>
</dbReference>
<evidence type="ECO:0000313" key="9">
    <source>
        <dbReference type="Proteomes" id="UP001165342"/>
    </source>
</evidence>
<comment type="similarity">
    <text evidence="1 5">Belongs to the pseudouridine synthase RluA family.</text>
</comment>
<comment type="catalytic activity">
    <reaction evidence="5">
        <text>a uridine in RNA = a pseudouridine in RNA</text>
        <dbReference type="Rhea" id="RHEA:48348"/>
        <dbReference type="Rhea" id="RHEA-COMP:12068"/>
        <dbReference type="Rhea" id="RHEA-COMP:12069"/>
        <dbReference type="ChEBI" id="CHEBI:65314"/>
        <dbReference type="ChEBI" id="CHEBI:65315"/>
    </reaction>
</comment>
<reference evidence="8" key="1">
    <citation type="submission" date="2022-05" db="EMBL/GenBank/DDBJ databases">
        <authorList>
            <person name="Jo J.-H."/>
            <person name="Im W.-T."/>
        </authorList>
    </citation>
    <scope>NUCLEOTIDE SEQUENCE</scope>
    <source>
        <strain evidence="8">SE220</strain>
    </source>
</reference>
<dbReference type="EC" id="5.4.99.-" evidence="5"/>
<dbReference type="InterPro" id="IPR036986">
    <property type="entry name" value="S4_RNA-bd_sf"/>
</dbReference>
<feature type="compositionally biased region" description="Low complexity" evidence="6">
    <location>
        <begin position="323"/>
        <end position="333"/>
    </location>
</feature>
<dbReference type="PROSITE" id="PS01129">
    <property type="entry name" value="PSI_RLU"/>
    <property type="match status" value="1"/>
</dbReference>
<comment type="function">
    <text evidence="5">Responsible for synthesis of pseudouridine from uracil.</text>
</comment>
<dbReference type="InterPro" id="IPR020103">
    <property type="entry name" value="PsdUridine_synth_cat_dom_sf"/>
</dbReference>
<feature type="compositionally biased region" description="Basic residues" evidence="6">
    <location>
        <begin position="334"/>
        <end position="347"/>
    </location>
</feature>
<comment type="caution">
    <text evidence="8">The sequence shown here is derived from an EMBL/GenBank/DDBJ whole genome shotgun (WGS) entry which is preliminary data.</text>
</comment>
<keyword evidence="9" id="KW-1185">Reference proteome</keyword>
<organism evidence="8 9">
    <name type="scientific">Sphingomonas hankyongi</name>
    <dbReference type="NCBI Taxonomy" id="2908209"/>
    <lineage>
        <taxon>Bacteria</taxon>
        <taxon>Pseudomonadati</taxon>
        <taxon>Pseudomonadota</taxon>
        <taxon>Alphaproteobacteria</taxon>
        <taxon>Sphingomonadales</taxon>
        <taxon>Sphingomonadaceae</taxon>
        <taxon>Sphingomonas</taxon>
    </lineage>
</organism>
<dbReference type="Pfam" id="PF00849">
    <property type="entry name" value="PseudoU_synth_2"/>
    <property type="match status" value="1"/>
</dbReference>
<dbReference type="SUPFAM" id="SSF55120">
    <property type="entry name" value="Pseudouridine synthase"/>
    <property type="match status" value="1"/>
</dbReference>
<feature type="domain" description="Pseudouridine synthase RsuA/RluA-like" evidence="7">
    <location>
        <begin position="104"/>
        <end position="252"/>
    </location>
</feature>
<dbReference type="PANTHER" id="PTHR21600">
    <property type="entry name" value="MITOCHONDRIAL RNA PSEUDOURIDINE SYNTHASE"/>
    <property type="match status" value="1"/>
</dbReference>
<dbReference type="InterPro" id="IPR006224">
    <property type="entry name" value="PsdUridine_synth_RluA-like_CS"/>
</dbReference>
<keyword evidence="2 5" id="KW-0413">Isomerase</keyword>
<evidence type="ECO:0000256" key="5">
    <source>
        <dbReference type="RuleBase" id="RU362028"/>
    </source>
</evidence>
<feature type="region of interest" description="Disordered" evidence="6">
    <location>
        <begin position="316"/>
        <end position="359"/>
    </location>
</feature>
<name>A0ABT0RZX1_9SPHN</name>
<gene>
    <name evidence="8" type="ORF">LZ538_03020</name>
</gene>
<proteinExistence type="inferred from homology"/>
<feature type="region of interest" description="Disordered" evidence="6">
    <location>
        <begin position="56"/>
        <end position="86"/>
    </location>
</feature>
<evidence type="ECO:0000313" key="8">
    <source>
        <dbReference type="EMBL" id="MCL6729026.1"/>
    </source>
</evidence>
<evidence type="ECO:0000259" key="7">
    <source>
        <dbReference type="Pfam" id="PF00849"/>
    </source>
</evidence>
<dbReference type="Proteomes" id="UP001165342">
    <property type="component" value="Unassembled WGS sequence"/>
</dbReference>
<comment type="catalytic activity">
    <reaction evidence="3">
        <text>uridine(1911/1915/1917) in 23S rRNA = pseudouridine(1911/1915/1917) in 23S rRNA</text>
        <dbReference type="Rhea" id="RHEA:42524"/>
        <dbReference type="Rhea" id="RHEA-COMP:10097"/>
        <dbReference type="Rhea" id="RHEA-COMP:10098"/>
        <dbReference type="ChEBI" id="CHEBI:65314"/>
        <dbReference type="ChEBI" id="CHEBI:65315"/>
        <dbReference type="EC" id="5.4.99.23"/>
    </reaction>
</comment>
<dbReference type="RefSeq" id="WP_249830513.1">
    <property type="nucleotide sequence ID" value="NZ_JAMGBE010000001.1"/>
</dbReference>
<protein>
    <recommendedName>
        <fullName evidence="5">Pseudouridine synthase</fullName>
        <ecNumber evidence="5">5.4.99.-</ecNumber>
    </recommendedName>
</protein>
<evidence type="ECO:0000256" key="4">
    <source>
        <dbReference type="PROSITE-ProRule" id="PRU00182"/>
    </source>
</evidence>
<dbReference type="InterPro" id="IPR006225">
    <property type="entry name" value="PsdUridine_synth_RluC/D"/>
</dbReference>
<sequence length="359" mass="39541">MSEQRTFTVSDDDDGIRLDRWFKRHMPDVSFNLVSRWARTGQLRLAGKRAVPGDRIEAGQEIRLPPVETQPARPARRQPRRDPLTEEEERFVRDMVIYEDDGAFVLNKPPGLATQGGTKTTHHLDRLLDGLADERGRPKLVHRLDKDTSGALLVARTARSAGHFAKAFSGRTAKKVYWALVVGVPDIAEGTIDAPLAKQPGTGGEKMHIDEEHGLPAKTRWRVIDRAGNRAAWVELEPLTGRTHQLRAHMAAMGFPIVGDAKYGGAEAFLTGGISRKLHLHARRLRIDAPAGRKIDVTADLPAHIAESLATMGFEASQGDTLPPRAAVTAAPRRAAKPKASSRRGERRSRGSAPKRGRR</sequence>
<dbReference type="InterPro" id="IPR006145">
    <property type="entry name" value="PsdUridine_synth_RsuA/RluA"/>
</dbReference>
<dbReference type="PANTHER" id="PTHR21600:SF44">
    <property type="entry name" value="RIBOSOMAL LARGE SUBUNIT PSEUDOURIDINE SYNTHASE D"/>
    <property type="match status" value="1"/>
</dbReference>
<evidence type="ECO:0000256" key="1">
    <source>
        <dbReference type="ARBA" id="ARBA00010876"/>
    </source>
</evidence>
<dbReference type="Gene3D" id="3.10.290.10">
    <property type="entry name" value="RNA-binding S4 domain"/>
    <property type="match status" value="1"/>
</dbReference>
<accession>A0ABT0RZX1</accession>
<evidence type="ECO:0000256" key="3">
    <source>
        <dbReference type="ARBA" id="ARBA00036882"/>
    </source>
</evidence>
<dbReference type="EMBL" id="JAMGBE010000001">
    <property type="protein sequence ID" value="MCL6729026.1"/>
    <property type="molecule type" value="Genomic_DNA"/>
</dbReference>
<keyword evidence="4" id="KW-0694">RNA-binding</keyword>
<dbReference type="Gene3D" id="3.30.2350.10">
    <property type="entry name" value="Pseudouridine synthase"/>
    <property type="match status" value="1"/>
</dbReference>
<dbReference type="InterPro" id="IPR050188">
    <property type="entry name" value="RluA_PseudoU_synthase"/>
</dbReference>
<evidence type="ECO:0000256" key="6">
    <source>
        <dbReference type="SAM" id="MobiDB-lite"/>
    </source>
</evidence>
<dbReference type="CDD" id="cd02869">
    <property type="entry name" value="PseudoU_synth_RluA_like"/>
    <property type="match status" value="1"/>
</dbReference>